<dbReference type="AlphaFoldDB" id="A0A9W6GGT4"/>
<dbReference type="Proteomes" id="UP001144297">
    <property type="component" value="Unassembled WGS sequence"/>
</dbReference>
<organism evidence="2 3">
    <name type="scientific">Thermodesulfovibrio yellowstonii</name>
    <dbReference type="NCBI Taxonomy" id="28262"/>
    <lineage>
        <taxon>Bacteria</taxon>
        <taxon>Pseudomonadati</taxon>
        <taxon>Nitrospirota</taxon>
        <taxon>Thermodesulfovibrionia</taxon>
        <taxon>Thermodesulfovibrionales</taxon>
        <taxon>Thermodesulfovibrionaceae</taxon>
        <taxon>Thermodesulfovibrio</taxon>
    </lineage>
</organism>
<accession>A0A9W6GGT4</accession>
<comment type="caution">
    <text evidence="2">The sequence shown here is derived from an EMBL/GenBank/DDBJ whole genome shotgun (WGS) entry which is preliminary data.</text>
</comment>
<name>A0A9W6GGT4_9BACT</name>
<keyword evidence="3" id="KW-1185">Reference proteome</keyword>
<sequence>MNKTEILKFINSNPVCHLATLDGDQPRVRAMLIYRADENGILLQTWSFKNVFKQLQQNPNVELCFNSSDGSIQIRVSGKAKLVENQSLKEEIVNKRSFLKPWVEERGYGSLKVFIITNCIATVWTRETNFEPKKYIPL</sequence>
<proteinExistence type="predicted"/>
<dbReference type="Pfam" id="PF01243">
    <property type="entry name" value="PNPOx_N"/>
    <property type="match status" value="1"/>
</dbReference>
<dbReference type="EMBL" id="BSDX01000001">
    <property type="protein sequence ID" value="GLI53541.1"/>
    <property type="molecule type" value="Genomic_DNA"/>
</dbReference>
<dbReference type="InterPro" id="IPR012349">
    <property type="entry name" value="Split_barrel_FMN-bd"/>
</dbReference>
<protein>
    <recommendedName>
        <fullName evidence="1">Pyridoxamine 5'-phosphate oxidase N-terminal domain-containing protein</fullName>
    </recommendedName>
</protein>
<dbReference type="PANTHER" id="PTHR34818">
    <property type="entry name" value="PROTEIN BLI-3"/>
    <property type="match status" value="1"/>
</dbReference>
<evidence type="ECO:0000259" key="1">
    <source>
        <dbReference type="Pfam" id="PF01243"/>
    </source>
</evidence>
<dbReference type="InterPro" id="IPR052917">
    <property type="entry name" value="Stress-Dev_Protein"/>
</dbReference>
<dbReference type="SUPFAM" id="SSF50475">
    <property type="entry name" value="FMN-binding split barrel"/>
    <property type="match status" value="1"/>
</dbReference>
<dbReference type="InterPro" id="IPR011576">
    <property type="entry name" value="Pyridox_Oxase_N"/>
</dbReference>
<gene>
    <name evidence="2" type="ORF">TISLANDTSLP1_12340</name>
</gene>
<evidence type="ECO:0000313" key="3">
    <source>
        <dbReference type="Proteomes" id="UP001144297"/>
    </source>
</evidence>
<reference evidence="2" key="1">
    <citation type="submission" date="2022-12" db="EMBL/GenBank/DDBJ databases">
        <title>Reference genome sequencing for broad-spectrum identification of bacterial and archaeal isolates by mass spectrometry.</title>
        <authorList>
            <person name="Sekiguchi Y."/>
            <person name="Tourlousse D.M."/>
        </authorList>
    </citation>
    <scope>NUCLEOTIDE SEQUENCE</scope>
    <source>
        <strain evidence="2">TSL-P1</strain>
    </source>
</reference>
<evidence type="ECO:0000313" key="2">
    <source>
        <dbReference type="EMBL" id="GLI53541.1"/>
    </source>
</evidence>
<dbReference type="Gene3D" id="2.30.110.10">
    <property type="entry name" value="Electron Transport, Fmn-binding Protein, Chain A"/>
    <property type="match status" value="1"/>
</dbReference>
<dbReference type="PANTHER" id="PTHR34818:SF1">
    <property type="entry name" value="PROTEIN BLI-3"/>
    <property type="match status" value="1"/>
</dbReference>
<feature type="domain" description="Pyridoxamine 5'-phosphate oxidase N-terminal" evidence="1">
    <location>
        <begin position="4"/>
        <end position="95"/>
    </location>
</feature>